<dbReference type="InterPro" id="IPR014782">
    <property type="entry name" value="Peptidase_M1_dom"/>
</dbReference>
<dbReference type="FunFam" id="3.30.2010.30:FF:000001">
    <property type="entry name" value="Leukotriene A(4) hydrolase"/>
    <property type="match status" value="1"/>
</dbReference>
<evidence type="ECO:0000256" key="11">
    <source>
        <dbReference type="SAM" id="Phobius"/>
    </source>
</evidence>
<accession>A0A812ND84</accession>
<dbReference type="InterPro" id="IPR045357">
    <property type="entry name" value="Aminopeptidase_N-like_N"/>
</dbReference>
<gene>
    <name evidence="13" type="primary">lkhA</name>
    <name evidence="13" type="ORF">SNAT2548_LOCUS15806</name>
</gene>
<evidence type="ECO:0000259" key="12">
    <source>
        <dbReference type="SMART" id="SM01263"/>
    </source>
</evidence>
<dbReference type="InterPro" id="IPR027268">
    <property type="entry name" value="Peptidase_M4/M1_CTD_sf"/>
</dbReference>
<dbReference type="Proteomes" id="UP000604046">
    <property type="component" value="Unassembled WGS sequence"/>
</dbReference>
<dbReference type="GO" id="GO:0008237">
    <property type="term" value="F:metallopeptidase activity"/>
    <property type="evidence" value="ECO:0007669"/>
    <property type="project" value="UniProtKB-KW"/>
</dbReference>
<dbReference type="SUPFAM" id="SSF55486">
    <property type="entry name" value="Metalloproteases ('zincins'), catalytic domain"/>
    <property type="match status" value="1"/>
</dbReference>
<evidence type="ECO:0000256" key="4">
    <source>
        <dbReference type="ARBA" id="ARBA00022670"/>
    </source>
</evidence>
<dbReference type="OrthoDB" id="79562at2759"/>
<dbReference type="Pfam" id="PF17900">
    <property type="entry name" value="Peptidase_M1_N"/>
    <property type="match status" value="1"/>
</dbReference>
<dbReference type="Gene3D" id="1.25.40.320">
    <property type="entry name" value="Peptidase M1, leukotriene A4 hydrolase/aminopeptidase C-terminal domain"/>
    <property type="match status" value="1"/>
</dbReference>
<evidence type="ECO:0000256" key="5">
    <source>
        <dbReference type="ARBA" id="ARBA00022723"/>
    </source>
</evidence>
<comment type="caution">
    <text evidence="13">The sequence shown here is derived from an EMBL/GenBank/DDBJ whole genome shotgun (WGS) entry which is preliminary data.</text>
</comment>
<organism evidence="13 14">
    <name type="scientific">Symbiodinium natans</name>
    <dbReference type="NCBI Taxonomy" id="878477"/>
    <lineage>
        <taxon>Eukaryota</taxon>
        <taxon>Sar</taxon>
        <taxon>Alveolata</taxon>
        <taxon>Dinophyceae</taxon>
        <taxon>Suessiales</taxon>
        <taxon>Symbiodiniaceae</taxon>
        <taxon>Symbiodinium</taxon>
    </lineage>
</organism>
<keyword evidence="14" id="KW-1185">Reference proteome</keyword>
<name>A0A812ND84_9DINO</name>
<evidence type="ECO:0000256" key="3">
    <source>
        <dbReference type="ARBA" id="ARBA00022490"/>
    </source>
</evidence>
<dbReference type="Gene3D" id="2.60.40.1730">
    <property type="entry name" value="tricorn interacting facor f3 domain"/>
    <property type="match status" value="1"/>
</dbReference>
<keyword evidence="8" id="KW-0482">Metalloprotease</keyword>
<comment type="subcellular location">
    <subcellularLocation>
        <location evidence="1">Cytoplasm</location>
    </subcellularLocation>
</comment>
<dbReference type="SUPFAM" id="SSF48371">
    <property type="entry name" value="ARM repeat"/>
    <property type="match status" value="1"/>
</dbReference>
<protein>
    <submittedName>
        <fullName evidence="13">LkhA protein</fullName>
    </submittedName>
</protein>
<dbReference type="InterPro" id="IPR049980">
    <property type="entry name" value="LTA4H_cat"/>
</dbReference>
<feature type="active site" description="Proton acceptor" evidence="9">
    <location>
        <position position="545"/>
    </location>
</feature>
<dbReference type="InterPro" id="IPR038502">
    <property type="entry name" value="M1_LTA-4_hydro/amino_C_sf"/>
</dbReference>
<dbReference type="InterPro" id="IPR034015">
    <property type="entry name" value="M1_LTA4H"/>
</dbReference>
<sequence length="994" mass="112493">MTFAIAMLIVADSDETVRAELDAQEKCFLLQVMEGIGDLLPEIDIGFFVGVHCCMFLTPSAVCGPPGTLRRICSKVHYLHTKAFKMMEWDVEEAAELREVSIALQQAAVSMVESLELLVQEALWYVDEECDILKDFLLADARTFIARPRLQHVLRDMWHPDYEREDIWDKVLNQMWLFVSTFCGLMVVMIPTLLYPDLERLWYRSVLQKDLDIRHIEDLKGQDVKVAGTVERPAATSDAKKQAGSEVDAGRACPHSVANFWEAVVKSLEIHLAVDFDRQVFSGECKLVVEKLQSGVRKVLLDVLDLTIHSITDAHGNLVQWEVQTPEGSRAKFGKALVVSLPQEDTSCQLCVRYETTEKSTAIQWLTREQTAGKRYPLCFTQSCAICGRSFLPCQDTPSVKATFSIHVTVPVPLVAVASGEPLGEPKEAQGLRTFAYAQKVPVMSYLIAVVVANFESRVIGRKSRCYAEPAVVEAAQQEFTDIVDVFLDTAQEVVGGADYEWGSYNVAILPSSFAYGGMENPNCTFMSASLLPGDRSLTPTLAHEIVHSWIGNLVTNAYWKDFWLNEGFTRYIERRILGKIHGAAYRGLLLMVGYNDLVKTVDMLNKQGSSGLTRLEPDIGDIDPDDAFSRIPYEKGSLFLFYLEQLVGGEESMTKYLRSYIETFRGRSIQTSEMKAHFLEFFKEVQKIEEVDWEYWLHGEGLPSFDLTAHVDRTLLEQSRSVADSWLAETPQGLEMMSMRAQQVMLVLDHLINALADGKRLSHQKLAAMDGQSYFSKTRNVEIAFRWCLLGCRSEWPGCLEATEHFLGSHGRGVYVKPLYVALKAFDGARAKAVFRRNRKFYMSLISKQDVDAKKVSLFTGQVSKQATQKMSAKQKKHLEDERRMSQRKALTRLWLDFGRAILLPRQKKYLAIVTNLAFLVALVYMEPTDFYISCWECQDFFGVAPFSRAILQAIALRYPFGHPQYWAKALAQVESFKFRFWISDSSCESSSS</sequence>
<comment type="cofactor">
    <cofactor evidence="10">
        <name>Zn(2+)</name>
        <dbReference type="ChEBI" id="CHEBI:29105"/>
    </cofactor>
    <text evidence="10">Binds 1 zinc ion per subunit.</text>
</comment>
<keyword evidence="7 10" id="KW-0862">Zinc</keyword>
<keyword evidence="3" id="KW-0963">Cytoplasm</keyword>
<dbReference type="InterPro" id="IPR015211">
    <property type="entry name" value="Peptidase_M1_C"/>
</dbReference>
<evidence type="ECO:0000256" key="1">
    <source>
        <dbReference type="ARBA" id="ARBA00004496"/>
    </source>
</evidence>
<evidence type="ECO:0000256" key="6">
    <source>
        <dbReference type="ARBA" id="ARBA00022801"/>
    </source>
</evidence>
<dbReference type="Pfam" id="PF09127">
    <property type="entry name" value="Leuk-A4-hydro_C"/>
    <property type="match status" value="1"/>
</dbReference>
<feature type="domain" description="Peptidase M1 leukotriene A4 hydrolase/aminopeptidase C-terminal" evidence="12">
    <location>
        <begin position="715"/>
        <end position="852"/>
    </location>
</feature>
<evidence type="ECO:0000256" key="7">
    <source>
        <dbReference type="ARBA" id="ARBA00022833"/>
    </source>
</evidence>
<keyword evidence="6" id="KW-0378">Hydrolase</keyword>
<evidence type="ECO:0000256" key="10">
    <source>
        <dbReference type="PIRSR" id="PIRSR634015-3"/>
    </source>
</evidence>
<dbReference type="Pfam" id="PF01433">
    <property type="entry name" value="Peptidase_M1"/>
    <property type="match status" value="1"/>
</dbReference>
<proteinExistence type="inferred from homology"/>
<dbReference type="InterPro" id="IPR001930">
    <property type="entry name" value="Peptidase_M1"/>
</dbReference>
<dbReference type="GO" id="GO:0006508">
    <property type="term" value="P:proteolysis"/>
    <property type="evidence" value="ECO:0007669"/>
    <property type="project" value="UniProtKB-KW"/>
</dbReference>
<feature type="active site" description="Proton donor" evidence="9">
    <location>
        <position position="634"/>
    </location>
</feature>
<dbReference type="SMART" id="SM01263">
    <property type="entry name" value="Leuk-A4-hydro_C"/>
    <property type="match status" value="1"/>
</dbReference>
<dbReference type="AlphaFoldDB" id="A0A812ND84"/>
<dbReference type="InterPro" id="IPR016024">
    <property type="entry name" value="ARM-type_fold"/>
</dbReference>
<feature type="transmembrane region" description="Helical" evidence="11">
    <location>
        <begin position="175"/>
        <end position="195"/>
    </location>
</feature>
<evidence type="ECO:0000313" key="14">
    <source>
        <dbReference type="Proteomes" id="UP000604046"/>
    </source>
</evidence>
<dbReference type="InterPro" id="IPR042097">
    <property type="entry name" value="Aminopeptidase_N-like_N_sf"/>
</dbReference>
<feature type="binding site" evidence="10">
    <location>
        <position position="548"/>
    </location>
    <ligand>
        <name>Zn(2+)</name>
        <dbReference type="ChEBI" id="CHEBI:29105"/>
        <note>catalytic</note>
    </ligand>
</feature>
<evidence type="ECO:0000313" key="13">
    <source>
        <dbReference type="EMBL" id="CAE7300375.1"/>
    </source>
</evidence>
<comment type="similarity">
    <text evidence="2">Belongs to the peptidase M1 family.</text>
</comment>
<feature type="binding site" evidence="10">
    <location>
        <position position="544"/>
    </location>
    <ligand>
        <name>Zn(2+)</name>
        <dbReference type="ChEBI" id="CHEBI:29105"/>
        <note>catalytic</note>
    </ligand>
</feature>
<dbReference type="Gene3D" id="3.30.2010.30">
    <property type="match status" value="1"/>
</dbReference>
<dbReference type="EMBL" id="CAJNDS010002064">
    <property type="protein sequence ID" value="CAE7300375.1"/>
    <property type="molecule type" value="Genomic_DNA"/>
</dbReference>
<keyword evidence="5 10" id="KW-0479">Metal-binding</keyword>
<evidence type="ECO:0000256" key="8">
    <source>
        <dbReference type="ARBA" id="ARBA00023049"/>
    </source>
</evidence>
<dbReference type="SUPFAM" id="SSF63737">
    <property type="entry name" value="Leukotriene A4 hydrolase N-terminal domain"/>
    <property type="match status" value="1"/>
</dbReference>
<dbReference type="PANTHER" id="PTHR45726">
    <property type="entry name" value="LEUKOTRIENE A-4 HYDROLASE"/>
    <property type="match status" value="1"/>
</dbReference>
<keyword evidence="4" id="KW-0645">Protease</keyword>
<dbReference type="FunFam" id="1.10.390.10:FF:000003">
    <property type="entry name" value="Leukotriene A(4) hydrolase"/>
    <property type="match status" value="1"/>
</dbReference>
<reference evidence="13" key="1">
    <citation type="submission" date="2021-02" db="EMBL/GenBank/DDBJ databases">
        <authorList>
            <person name="Dougan E. K."/>
            <person name="Rhodes N."/>
            <person name="Thang M."/>
            <person name="Chan C."/>
        </authorList>
    </citation>
    <scope>NUCLEOTIDE SEQUENCE</scope>
</reference>
<dbReference type="PANTHER" id="PTHR45726:SF3">
    <property type="entry name" value="LEUKOTRIENE A-4 HYDROLASE"/>
    <property type="match status" value="1"/>
</dbReference>
<keyword evidence="11" id="KW-0472">Membrane</keyword>
<keyword evidence="11" id="KW-0812">Transmembrane</keyword>
<evidence type="ECO:0000256" key="9">
    <source>
        <dbReference type="PIRSR" id="PIRSR634015-1"/>
    </source>
</evidence>
<dbReference type="Gene3D" id="1.10.390.10">
    <property type="entry name" value="Neutral Protease Domain 2"/>
    <property type="match status" value="1"/>
</dbReference>
<dbReference type="PRINTS" id="PR00756">
    <property type="entry name" value="ALADIPTASE"/>
</dbReference>
<dbReference type="CDD" id="cd09599">
    <property type="entry name" value="M1_LTA4H"/>
    <property type="match status" value="1"/>
</dbReference>
<keyword evidence="11" id="KW-1133">Transmembrane helix</keyword>
<dbReference type="GO" id="GO:0008270">
    <property type="term" value="F:zinc ion binding"/>
    <property type="evidence" value="ECO:0007669"/>
    <property type="project" value="InterPro"/>
</dbReference>
<feature type="binding site" evidence="10">
    <location>
        <position position="567"/>
    </location>
    <ligand>
        <name>Zn(2+)</name>
        <dbReference type="ChEBI" id="CHEBI:29105"/>
        <note>catalytic</note>
    </ligand>
</feature>
<evidence type="ECO:0000256" key="2">
    <source>
        <dbReference type="ARBA" id="ARBA00010136"/>
    </source>
</evidence>
<dbReference type="GO" id="GO:0005829">
    <property type="term" value="C:cytosol"/>
    <property type="evidence" value="ECO:0007669"/>
    <property type="project" value="TreeGrafter"/>
</dbReference>